<name>A0A927M345_9ACTN</name>
<dbReference type="InterPro" id="IPR017946">
    <property type="entry name" value="PLC-like_Pdiesterase_TIM-brl"/>
</dbReference>
<dbReference type="EC" id="3.1.4.46" evidence="3"/>
<dbReference type="GO" id="GO:0006629">
    <property type="term" value="P:lipid metabolic process"/>
    <property type="evidence" value="ECO:0007669"/>
    <property type="project" value="InterPro"/>
</dbReference>
<dbReference type="PROSITE" id="PS51704">
    <property type="entry name" value="GP_PDE"/>
    <property type="match status" value="1"/>
</dbReference>
<feature type="domain" description="GP-PDE" evidence="2">
    <location>
        <begin position="54"/>
        <end position="310"/>
    </location>
</feature>
<comment type="caution">
    <text evidence="3">The sequence shown here is derived from an EMBL/GenBank/DDBJ whole genome shotgun (WGS) entry which is preliminary data.</text>
</comment>
<feature type="region of interest" description="Disordered" evidence="1">
    <location>
        <begin position="1"/>
        <end position="48"/>
    </location>
</feature>
<reference evidence="3" key="1">
    <citation type="submission" date="2020-10" db="EMBL/GenBank/DDBJ databases">
        <title>Sequencing the genomes of 1000 actinobacteria strains.</title>
        <authorList>
            <person name="Klenk H.-P."/>
        </authorList>
    </citation>
    <scope>NUCLEOTIDE SEQUENCE</scope>
    <source>
        <strain evidence="3">DSM 46832</strain>
    </source>
</reference>
<dbReference type="GO" id="GO:0008889">
    <property type="term" value="F:glycerophosphodiester phosphodiesterase activity"/>
    <property type="evidence" value="ECO:0007669"/>
    <property type="project" value="UniProtKB-EC"/>
</dbReference>
<dbReference type="Proteomes" id="UP000649753">
    <property type="component" value="Unassembled WGS sequence"/>
</dbReference>
<dbReference type="InterPro" id="IPR030395">
    <property type="entry name" value="GP_PDE_dom"/>
</dbReference>
<dbReference type="Gene3D" id="3.20.20.190">
    <property type="entry name" value="Phosphatidylinositol (PI) phosphodiesterase"/>
    <property type="match status" value="1"/>
</dbReference>
<sequence>MSARSEPGSRAPQWRSASRLGSARSEPGLRAPVPRLPGGTARLPGEASGLRTGPLVFAHRGSSVTMPEHTLAAYLQALDEGADGLECDVRLTRDGHLVCVHDRRLDRTSNGRGRVGAHTLAELEQLDYGSWHTGGAVDGDVPADPDRTRLLTLDTLLRAVRAAGREVELLIETKHPTRYGSEVERRLVAMLHRHGLADPRPGDPVRVTVMSFSPLAVRQVRRLAPRLSTVLLLDVLPPGLRRGRLPFGAQIAGPSLKLLRTRPRLVPALHAAGNRVYVWTVNEVPELDLALARGVDGIITDRPALILDRLGR</sequence>
<evidence type="ECO:0000256" key="1">
    <source>
        <dbReference type="SAM" id="MobiDB-lite"/>
    </source>
</evidence>
<evidence type="ECO:0000313" key="3">
    <source>
        <dbReference type="EMBL" id="MBE1485997.1"/>
    </source>
</evidence>
<dbReference type="EMBL" id="JADBEB010000001">
    <property type="protein sequence ID" value="MBE1485997.1"/>
    <property type="molecule type" value="Genomic_DNA"/>
</dbReference>
<dbReference type="SUPFAM" id="SSF51695">
    <property type="entry name" value="PLC-like phosphodiesterases"/>
    <property type="match status" value="1"/>
</dbReference>
<accession>A0A927M345</accession>
<organism evidence="3 4">
    <name type="scientific">Plantactinospora soyae</name>
    <dbReference type="NCBI Taxonomy" id="1544732"/>
    <lineage>
        <taxon>Bacteria</taxon>
        <taxon>Bacillati</taxon>
        <taxon>Actinomycetota</taxon>
        <taxon>Actinomycetes</taxon>
        <taxon>Micromonosporales</taxon>
        <taxon>Micromonosporaceae</taxon>
        <taxon>Plantactinospora</taxon>
    </lineage>
</organism>
<dbReference type="PANTHER" id="PTHR46211">
    <property type="entry name" value="GLYCEROPHOSPHORYL DIESTER PHOSPHODIESTERASE"/>
    <property type="match status" value="1"/>
</dbReference>
<evidence type="ECO:0000259" key="2">
    <source>
        <dbReference type="PROSITE" id="PS51704"/>
    </source>
</evidence>
<keyword evidence="3" id="KW-0378">Hydrolase</keyword>
<dbReference type="PANTHER" id="PTHR46211:SF13">
    <property type="entry name" value="GLYCEROPHOSPHODIESTER PHOSPHODIESTERASE 1-RELATED"/>
    <property type="match status" value="1"/>
</dbReference>
<protein>
    <submittedName>
        <fullName evidence="3">Glycerophosphoryl diester phosphodiesterase</fullName>
        <ecNumber evidence="3">3.1.4.46</ecNumber>
    </submittedName>
</protein>
<proteinExistence type="predicted"/>
<dbReference type="AlphaFoldDB" id="A0A927M345"/>
<keyword evidence="4" id="KW-1185">Reference proteome</keyword>
<dbReference type="Pfam" id="PF03009">
    <property type="entry name" value="GDPD"/>
    <property type="match status" value="1"/>
</dbReference>
<dbReference type="RefSeq" id="WP_192766099.1">
    <property type="nucleotide sequence ID" value="NZ_JADBEB010000001.1"/>
</dbReference>
<gene>
    <name evidence="3" type="ORF">H4W31_001635</name>
</gene>
<evidence type="ECO:0000313" key="4">
    <source>
        <dbReference type="Proteomes" id="UP000649753"/>
    </source>
</evidence>